<keyword evidence="3" id="KW-1185">Reference proteome</keyword>
<evidence type="ECO:0000256" key="1">
    <source>
        <dbReference type="SAM" id="SignalP"/>
    </source>
</evidence>
<reference evidence="2 3" key="1">
    <citation type="submission" date="2023-03" db="EMBL/GenBank/DDBJ databases">
        <title>High-quality genome of Scylla paramamosain provides insights in environmental adaptation.</title>
        <authorList>
            <person name="Zhang L."/>
        </authorList>
    </citation>
    <scope>NUCLEOTIDE SEQUENCE [LARGE SCALE GENOMIC DNA]</scope>
    <source>
        <strain evidence="2">LZ_2023a</strain>
        <tissue evidence="2">Muscle</tissue>
    </source>
</reference>
<dbReference type="EMBL" id="JARAKH010000006">
    <property type="protein sequence ID" value="KAK8403320.1"/>
    <property type="molecule type" value="Genomic_DNA"/>
</dbReference>
<proteinExistence type="predicted"/>
<comment type="caution">
    <text evidence="2">The sequence shown here is derived from an EMBL/GenBank/DDBJ whole genome shotgun (WGS) entry which is preliminary data.</text>
</comment>
<name>A0AAW0UXK0_SCYPA</name>
<sequence>MSCVLSPFLNILTIPYTLFLTYSILPAGTEVHHVRICAARDEGGGMAAAEGNIVWLVNRGSVGTRTEQAVADGRVGVLQTQRCTLRDSTPAHFHLASHSWNFNQGRTSGGDKLVL</sequence>
<evidence type="ECO:0000313" key="2">
    <source>
        <dbReference type="EMBL" id="KAK8403320.1"/>
    </source>
</evidence>
<accession>A0AAW0UXK0</accession>
<protein>
    <submittedName>
        <fullName evidence="2">Uncharacterized protein</fullName>
    </submittedName>
</protein>
<keyword evidence="1" id="KW-0732">Signal</keyword>
<organism evidence="2 3">
    <name type="scientific">Scylla paramamosain</name>
    <name type="common">Mud crab</name>
    <dbReference type="NCBI Taxonomy" id="85552"/>
    <lineage>
        <taxon>Eukaryota</taxon>
        <taxon>Metazoa</taxon>
        <taxon>Ecdysozoa</taxon>
        <taxon>Arthropoda</taxon>
        <taxon>Crustacea</taxon>
        <taxon>Multicrustacea</taxon>
        <taxon>Malacostraca</taxon>
        <taxon>Eumalacostraca</taxon>
        <taxon>Eucarida</taxon>
        <taxon>Decapoda</taxon>
        <taxon>Pleocyemata</taxon>
        <taxon>Brachyura</taxon>
        <taxon>Eubrachyura</taxon>
        <taxon>Portunoidea</taxon>
        <taxon>Portunidae</taxon>
        <taxon>Portuninae</taxon>
        <taxon>Scylla</taxon>
    </lineage>
</organism>
<feature type="signal peptide" evidence="1">
    <location>
        <begin position="1"/>
        <end position="19"/>
    </location>
</feature>
<gene>
    <name evidence="2" type="ORF">O3P69_000440</name>
</gene>
<dbReference type="AlphaFoldDB" id="A0AAW0UXK0"/>
<dbReference type="Proteomes" id="UP001487740">
    <property type="component" value="Unassembled WGS sequence"/>
</dbReference>
<feature type="chain" id="PRO_5043362516" evidence="1">
    <location>
        <begin position="20"/>
        <end position="115"/>
    </location>
</feature>
<evidence type="ECO:0000313" key="3">
    <source>
        <dbReference type="Proteomes" id="UP001487740"/>
    </source>
</evidence>